<sequence length="384" mass="43725">MQKYIFHKKLNYLSLLMIAIGLLGFFFSFGKAMGNTQAYAEELQNRPWVALYTVALFYLLMALGVLVFYCINRVTKSQWSKPLNGVMEGISAYIFWGGAVVGLILVLACLGYAKLFPWMEAVSSPTADVLKSKRAFLNPTGFMVRSGVYLLLWSAFRYYIRRTSLTYAHTLNVKYEQRLFKLSAGFLVFFFITESLSSWDWLMSLEPQWYSTLWAWYVLSSFFVSGIALLTIIVILLKKSSYLPEVGTTHLHDLAKYLFAFSIFWAYLWFSQFLLIWYANIPEEAIYFVPRLLGGYKGLLIATIVLGFAVPLVGLISSRAKARRGWVAAMAAVILVAHFLDFYLMVYPATVGSYWGFGMAEFSALLTITGVFMLVVCRAFRRGI</sequence>
<evidence type="ECO:0000313" key="4">
    <source>
        <dbReference type="Proteomes" id="UP000065822"/>
    </source>
</evidence>
<reference evidence="3 5" key="2">
    <citation type="submission" date="2017-06" db="EMBL/GenBank/DDBJ databases">
        <authorList>
            <consortium name="Pathogen Informatics"/>
        </authorList>
    </citation>
    <scope>NUCLEOTIDE SEQUENCE [LARGE SCALE GENOMIC DNA]</scope>
    <source>
        <strain evidence="3 5">NCTC12947</strain>
    </source>
</reference>
<evidence type="ECO:0000256" key="1">
    <source>
        <dbReference type="SAM" id="Phobius"/>
    </source>
</evidence>
<keyword evidence="1" id="KW-0472">Membrane</keyword>
<dbReference type="PANTHER" id="PTHR43044">
    <property type="match status" value="1"/>
</dbReference>
<dbReference type="RefSeq" id="WP_066427732.1">
    <property type="nucleotide sequence ID" value="NZ_CP014227.1"/>
</dbReference>
<evidence type="ECO:0000313" key="3">
    <source>
        <dbReference type="EMBL" id="SNV12733.1"/>
    </source>
</evidence>
<accession>A0AAX2GYX6</accession>
<feature type="transmembrane region" description="Helical" evidence="1">
    <location>
        <begin position="299"/>
        <end position="318"/>
    </location>
</feature>
<evidence type="ECO:0008006" key="6">
    <source>
        <dbReference type="Google" id="ProtNLM"/>
    </source>
</evidence>
<feature type="transmembrane region" description="Helical" evidence="1">
    <location>
        <begin position="325"/>
        <end position="347"/>
    </location>
</feature>
<evidence type="ECO:0000313" key="2">
    <source>
        <dbReference type="EMBL" id="AMD84200.1"/>
    </source>
</evidence>
<dbReference type="EMBL" id="LT906449">
    <property type="protein sequence ID" value="SNV12733.1"/>
    <property type="molecule type" value="Genomic_DNA"/>
</dbReference>
<dbReference type="Proteomes" id="UP000215539">
    <property type="component" value="Chromosome 1"/>
</dbReference>
<name>A0AAX2GYX6_9FLAO</name>
<feature type="transmembrane region" description="Helical" evidence="1">
    <location>
        <begin position="12"/>
        <end position="29"/>
    </location>
</feature>
<dbReference type="PANTHER" id="PTHR43044:SF1">
    <property type="entry name" value="QUINOL:CYTOCHROME C OXIDOREDUCTASE QUINONE-BINDING SUBUNIT 2"/>
    <property type="match status" value="1"/>
</dbReference>
<dbReference type="EMBL" id="CP014227">
    <property type="protein sequence ID" value="AMD84200.1"/>
    <property type="molecule type" value="Genomic_DNA"/>
</dbReference>
<reference evidence="2 4" key="1">
    <citation type="submission" date="2016-02" db="EMBL/GenBank/DDBJ databases">
        <authorList>
            <person name="Holder M.E."/>
            <person name="Ajami N.J."/>
            <person name="Petrosino J.F."/>
        </authorList>
    </citation>
    <scope>NUCLEOTIDE SEQUENCE [LARGE SCALE GENOMIC DNA]</scope>
    <source>
        <strain evidence="2 4">CCUG 32990</strain>
    </source>
</reference>
<keyword evidence="1" id="KW-1133">Transmembrane helix</keyword>
<dbReference type="KEGG" id="chg:AXF12_00800"/>
<proteinExistence type="predicted"/>
<dbReference type="AlphaFoldDB" id="A0AAX2GYX6"/>
<dbReference type="Proteomes" id="UP000065822">
    <property type="component" value="Chromosome"/>
</dbReference>
<feature type="transmembrane region" description="Helical" evidence="1">
    <location>
        <begin position="92"/>
        <end position="113"/>
    </location>
</feature>
<organism evidence="3 5">
    <name type="scientific">Capnocytophaga haemolytica</name>
    <dbReference type="NCBI Taxonomy" id="45243"/>
    <lineage>
        <taxon>Bacteria</taxon>
        <taxon>Pseudomonadati</taxon>
        <taxon>Bacteroidota</taxon>
        <taxon>Flavobacteriia</taxon>
        <taxon>Flavobacteriales</taxon>
        <taxon>Flavobacteriaceae</taxon>
        <taxon>Capnocytophaga</taxon>
    </lineage>
</organism>
<evidence type="ECO:0000313" key="5">
    <source>
        <dbReference type="Proteomes" id="UP000215539"/>
    </source>
</evidence>
<feature type="transmembrane region" description="Helical" evidence="1">
    <location>
        <begin position="353"/>
        <end position="377"/>
    </location>
</feature>
<feature type="transmembrane region" description="Helical" evidence="1">
    <location>
        <begin position="142"/>
        <end position="160"/>
    </location>
</feature>
<feature type="transmembrane region" description="Helical" evidence="1">
    <location>
        <begin position="180"/>
        <end position="202"/>
    </location>
</feature>
<keyword evidence="1" id="KW-0812">Transmembrane</keyword>
<gene>
    <name evidence="2" type="ORF">AXF12_00800</name>
    <name evidence="3" type="ORF">SAMEA44541418_01606</name>
</gene>
<feature type="transmembrane region" description="Helical" evidence="1">
    <location>
        <begin position="49"/>
        <end position="71"/>
    </location>
</feature>
<protein>
    <recommendedName>
        <fullName evidence="6">Quinol:cytochrome C oxidoreductase</fullName>
    </recommendedName>
</protein>
<keyword evidence="4" id="KW-1185">Reference proteome</keyword>
<feature type="transmembrane region" description="Helical" evidence="1">
    <location>
        <begin position="257"/>
        <end position="279"/>
    </location>
</feature>
<feature type="transmembrane region" description="Helical" evidence="1">
    <location>
        <begin position="214"/>
        <end position="237"/>
    </location>
</feature>